<comment type="caution">
    <text evidence="1">The sequence shown here is derived from an EMBL/GenBank/DDBJ whole genome shotgun (WGS) entry which is preliminary data.</text>
</comment>
<dbReference type="EMBL" id="CAJNBJ010000002">
    <property type="protein sequence ID" value="CAE6728056.1"/>
    <property type="molecule type" value="Genomic_DNA"/>
</dbReference>
<accession>A0ABM8R1Y5</accession>
<name>A0ABM8R1Y5_9BACT</name>
<dbReference type="RefSeq" id="WP_213041574.1">
    <property type="nucleotide sequence ID" value="NZ_CAJNBJ010000002.1"/>
</dbReference>
<evidence type="ECO:0000313" key="2">
    <source>
        <dbReference type="Proteomes" id="UP000675880"/>
    </source>
</evidence>
<reference evidence="1 2" key="1">
    <citation type="submission" date="2021-02" db="EMBL/GenBank/DDBJ databases">
        <authorList>
            <person name="Han P."/>
        </authorList>
    </citation>
    <scope>NUCLEOTIDE SEQUENCE [LARGE SCALE GENOMIC DNA]</scope>
    <source>
        <strain evidence="1">Candidatus Nitrospira sp. ZN2</strain>
    </source>
</reference>
<sequence>MSRSLKYRRSVVVVLFVMISLLNSNLLFPDRQVGEAWGEEPTPIAGEEFRTTLFGEEIYVPPRDRRSVTAMSFGIQAIPNGPSQMEALPFGALYVWRNWDDDNRRLRGTFSGVVNDVDYTIGLREYPNWSLLFTWDNFVLPMGRSEYVQGQRQRGTELEWSYAFAGAGLGYRLPVHPFRQDSAVNISVTYEAGYRWFKGTGHTASDYGVPKDTYEGRIHFRIRADALKRNLMELPHEGITMGGDLVHGHRAKWDQWGGAPFNTPDFKKERTYIQASAYALLATGLPFIESDKHRLLTSVHAGIGKDLDRFSAFRLPGRPTGYEWEAISLPMIHGVAFNELFPTRYAVANLQYRYEALFFLYPYVEATWGLVERPVFTSNTAVKQITDSMPALGGGVVTGAPWKSQVELNYTYNFGIYRDPGGAPPTKGGHGLIVFWSKEL</sequence>
<dbReference type="Proteomes" id="UP000675880">
    <property type="component" value="Unassembled WGS sequence"/>
</dbReference>
<keyword evidence="2" id="KW-1185">Reference proteome</keyword>
<proteinExistence type="predicted"/>
<gene>
    <name evidence="1" type="ORF">NSPZN2_100210</name>
</gene>
<organism evidence="1 2">
    <name type="scientific">Nitrospira defluvii</name>
    <dbReference type="NCBI Taxonomy" id="330214"/>
    <lineage>
        <taxon>Bacteria</taxon>
        <taxon>Pseudomonadati</taxon>
        <taxon>Nitrospirota</taxon>
        <taxon>Nitrospiria</taxon>
        <taxon>Nitrospirales</taxon>
        <taxon>Nitrospiraceae</taxon>
        <taxon>Nitrospira</taxon>
    </lineage>
</organism>
<protein>
    <recommendedName>
        <fullName evidence="3">Outer membrane channel</fullName>
    </recommendedName>
</protein>
<evidence type="ECO:0000313" key="1">
    <source>
        <dbReference type="EMBL" id="CAE6728056.1"/>
    </source>
</evidence>
<evidence type="ECO:0008006" key="3">
    <source>
        <dbReference type="Google" id="ProtNLM"/>
    </source>
</evidence>